<gene>
    <name evidence="2" type="ORF">OLC1_LOCUS3039</name>
</gene>
<dbReference type="Proteomes" id="UP001161247">
    <property type="component" value="Chromosome 1"/>
</dbReference>
<dbReference type="PANTHER" id="PTHR33527:SF28">
    <property type="entry name" value="GB|AAD43168.1"/>
    <property type="match status" value="1"/>
</dbReference>
<evidence type="ECO:0000313" key="3">
    <source>
        <dbReference type="Proteomes" id="UP001161247"/>
    </source>
</evidence>
<feature type="region of interest" description="Disordered" evidence="1">
    <location>
        <begin position="344"/>
        <end position="367"/>
    </location>
</feature>
<evidence type="ECO:0000256" key="1">
    <source>
        <dbReference type="SAM" id="MobiDB-lite"/>
    </source>
</evidence>
<feature type="compositionally biased region" description="Low complexity" evidence="1">
    <location>
        <begin position="345"/>
        <end position="359"/>
    </location>
</feature>
<dbReference type="PANTHER" id="PTHR33527">
    <property type="entry name" value="OS07G0274300 PROTEIN"/>
    <property type="match status" value="1"/>
</dbReference>
<dbReference type="AlphaFoldDB" id="A0AAV1C678"/>
<accession>A0AAV1C678</accession>
<dbReference type="EMBL" id="OX459118">
    <property type="protein sequence ID" value="CAI9091006.1"/>
    <property type="molecule type" value="Genomic_DNA"/>
</dbReference>
<organism evidence="2 3">
    <name type="scientific">Oldenlandia corymbosa var. corymbosa</name>
    <dbReference type="NCBI Taxonomy" id="529605"/>
    <lineage>
        <taxon>Eukaryota</taxon>
        <taxon>Viridiplantae</taxon>
        <taxon>Streptophyta</taxon>
        <taxon>Embryophyta</taxon>
        <taxon>Tracheophyta</taxon>
        <taxon>Spermatophyta</taxon>
        <taxon>Magnoliopsida</taxon>
        <taxon>eudicotyledons</taxon>
        <taxon>Gunneridae</taxon>
        <taxon>Pentapetalae</taxon>
        <taxon>asterids</taxon>
        <taxon>lamiids</taxon>
        <taxon>Gentianales</taxon>
        <taxon>Rubiaceae</taxon>
        <taxon>Rubioideae</taxon>
        <taxon>Spermacoceae</taxon>
        <taxon>Hedyotis-Oldenlandia complex</taxon>
        <taxon>Oldenlandia</taxon>
    </lineage>
</organism>
<sequence length="512" mass="56889">MTSCSKYEIPDEDFYLCHAVDRQLYSRLAINLSRPAEESVHVMAFLMWLQSDICETKGILAKVLEFSDRLFNEIATECVFCLRCVSTDIPPFTEGVYDISLVPRLMGLKKLNLQILHFHRTEVILGVSGFVKDVCTRAFRDIYYNVMTKGKFNASPPADPVTDPRLLFGSENYAKTPIRANDGNSLIMDLSLDIESIFAPSSEDKARHPKLADAGSRVACGYKAGSPGILAKPLKLVHLDAREDLILNELRKIFEPLDRNKFVLNNGDDHHRPVASMPPPPPGPRPLKLLARSYKPYHPRAPPLPPPPASTLGYAMNMIPPPVTTNPPPSGVFSVPPAAQLPEPSWANSSAAQGNANGGYPKYRPPQQPRFVSYDPASGGMNSQYGGGSTNNNDDQTNYVKYNDLDDLLPDDRTVFLTFSKGYPLAASDVSDYFTRKFGPGVIERMYMQIVRPDEQVLYARMVCTSPAAMDLIIQGGKAKYNIHGRHCWARKYIKKIRTLQTAATANSSYLL</sequence>
<name>A0AAV1C678_OLDCO</name>
<keyword evidence="3" id="KW-1185">Reference proteome</keyword>
<evidence type="ECO:0000313" key="2">
    <source>
        <dbReference type="EMBL" id="CAI9091006.1"/>
    </source>
</evidence>
<proteinExistence type="predicted"/>
<protein>
    <submittedName>
        <fullName evidence="2">OLC1v1025922C1</fullName>
    </submittedName>
</protein>
<reference evidence="2" key="1">
    <citation type="submission" date="2023-03" db="EMBL/GenBank/DDBJ databases">
        <authorList>
            <person name="Julca I."/>
        </authorList>
    </citation>
    <scope>NUCLEOTIDE SEQUENCE</scope>
</reference>